<dbReference type="AlphaFoldDB" id="A0AAD7IG88"/>
<comment type="caution">
    <text evidence="1">The sequence shown here is derived from an EMBL/GenBank/DDBJ whole genome shotgun (WGS) entry which is preliminary data.</text>
</comment>
<reference evidence="1" key="1">
    <citation type="submission" date="2023-03" db="EMBL/GenBank/DDBJ databases">
        <title>Massive genome expansion in bonnet fungi (Mycena s.s.) driven by repeated elements and novel gene families across ecological guilds.</title>
        <authorList>
            <consortium name="Lawrence Berkeley National Laboratory"/>
            <person name="Harder C.B."/>
            <person name="Miyauchi S."/>
            <person name="Viragh M."/>
            <person name="Kuo A."/>
            <person name="Thoen E."/>
            <person name="Andreopoulos B."/>
            <person name="Lu D."/>
            <person name="Skrede I."/>
            <person name="Drula E."/>
            <person name="Henrissat B."/>
            <person name="Morin E."/>
            <person name="Kohler A."/>
            <person name="Barry K."/>
            <person name="LaButti K."/>
            <person name="Morin E."/>
            <person name="Salamov A."/>
            <person name="Lipzen A."/>
            <person name="Mereny Z."/>
            <person name="Hegedus B."/>
            <person name="Baldrian P."/>
            <person name="Stursova M."/>
            <person name="Weitz H."/>
            <person name="Taylor A."/>
            <person name="Grigoriev I.V."/>
            <person name="Nagy L.G."/>
            <person name="Martin F."/>
            <person name="Kauserud H."/>
        </authorList>
    </citation>
    <scope>NUCLEOTIDE SEQUENCE</scope>
    <source>
        <strain evidence="1">CBHHK188m</strain>
    </source>
</reference>
<evidence type="ECO:0000313" key="2">
    <source>
        <dbReference type="Proteomes" id="UP001215280"/>
    </source>
</evidence>
<sequence length="177" mass="19594">MVSISDALARLTRQEPRLAAGVQLVFTPPWDVPGAQIPMWGITRLTIRGAHALRAQSLLRIMTSLKEPTRENRIEDTEKDLYSIQSGSTYAAAPVGIDAEVAQFFAAQVHDPVVIDEATNTRLRWIAHKCVLTLDKGTLSFASIMGIISDTHLVGQDYAWLTTCVYIAILLWEFPTS</sequence>
<gene>
    <name evidence="1" type="ORF">DFH07DRAFT_40260</name>
</gene>
<dbReference type="Proteomes" id="UP001215280">
    <property type="component" value="Unassembled WGS sequence"/>
</dbReference>
<protein>
    <submittedName>
        <fullName evidence="1">Uncharacterized protein</fullName>
    </submittedName>
</protein>
<organism evidence="1 2">
    <name type="scientific">Mycena maculata</name>
    <dbReference type="NCBI Taxonomy" id="230809"/>
    <lineage>
        <taxon>Eukaryota</taxon>
        <taxon>Fungi</taxon>
        <taxon>Dikarya</taxon>
        <taxon>Basidiomycota</taxon>
        <taxon>Agaricomycotina</taxon>
        <taxon>Agaricomycetes</taxon>
        <taxon>Agaricomycetidae</taxon>
        <taxon>Agaricales</taxon>
        <taxon>Marasmiineae</taxon>
        <taxon>Mycenaceae</taxon>
        <taxon>Mycena</taxon>
    </lineage>
</organism>
<dbReference type="EMBL" id="JARJLG010000117">
    <property type="protein sequence ID" value="KAJ7742415.1"/>
    <property type="molecule type" value="Genomic_DNA"/>
</dbReference>
<proteinExistence type="predicted"/>
<keyword evidence="2" id="KW-1185">Reference proteome</keyword>
<name>A0AAD7IG88_9AGAR</name>
<evidence type="ECO:0000313" key="1">
    <source>
        <dbReference type="EMBL" id="KAJ7742415.1"/>
    </source>
</evidence>
<accession>A0AAD7IG88</accession>